<accession>A0ABV1FZZ1</accession>
<proteinExistence type="predicted"/>
<comment type="caution">
    <text evidence="1">The sequence shown here is derived from an EMBL/GenBank/DDBJ whole genome shotgun (WGS) entry which is preliminary data.</text>
</comment>
<dbReference type="EMBL" id="JBBNGE010000037">
    <property type="protein sequence ID" value="MEQ2508730.1"/>
    <property type="molecule type" value="Genomic_DNA"/>
</dbReference>
<sequence>MVNTEISYPYRKVFEVHQYVDVRETDVIHWMGKKYRILSIELDRTQMKKVITTEEIDE</sequence>
<protein>
    <recommendedName>
        <fullName evidence="3">Phage protein</fullName>
    </recommendedName>
</protein>
<name>A0ABV1FZZ1_9BACT</name>
<evidence type="ECO:0000313" key="2">
    <source>
        <dbReference type="Proteomes" id="UP001465717"/>
    </source>
</evidence>
<keyword evidence="2" id="KW-1185">Reference proteome</keyword>
<reference evidence="1 2" key="1">
    <citation type="submission" date="2024-04" db="EMBL/GenBank/DDBJ databases">
        <title>Human intestinal bacterial collection.</title>
        <authorList>
            <person name="Pauvert C."/>
            <person name="Hitch T.C.A."/>
            <person name="Clavel T."/>
        </authorList>
    </citation>
    <scope>NUCLEOTIDE SEQUENCE [LARGE SCALE GENOMIC DNA]</scope>
    <source>
        <strain evidence="1 2">CLA-AA-H174</strain>
    </source>
</reference>
<dbReference type="Proteomes" id="UP001465717">
    <property type="component" value="Unassembled WGS sequence"/>
</dbReference>
<evidence type="ECO:0000313" key="1">
    <source>
        <dbReference type="EMBL" id="MEQ2508730.1"/>
    </source>
</evidence>
<organism evidence="1 2">
    <name type="scientific">Segatella sinensis</name>
    <dbReference type="NCBI Taxonomy" id="3085167"/>
    <lineage>
        <taxon>Bacteria</taxon>
        <taxon>Pseudomonadati</taxon>
        <taxon>Bacteroidota</taxon>
        <taxon>Bacteroidia</taxon>
        <taxon>Bacteroidales</taxon>
        <taxon>Prevotellaceae</taxon>
        <taxon>Segatella</taxon>
    </lineage>
</organism>
<gene>
    <name evidence="1" type="ORF">AAAT87_10640</name>
</gene>
<evidence type="ECO:0008006" key="3">
    <source>
        <dbReference type="Google" id="ProtNLM"/>
    </source>
</evidence>